<dbReference type="GO" id="GO:0003677">
    <property type="term" value="F:DNA binding"/>
    <property type="evidence" value="ECO:0007669"/>
    <property type="project" value="InterPro"/>
</dbReference>
<feature type="domain" description="Transposase IS4-like" evidence="1">
    <location>
        <begin position="127"/>
        <end position="389"/>
    </location>
</feature>
<sequence length="408" mass="46347">MYIRQECLFSFEEIIKLQPKTRLELILAQLDFSNVLNGLAQLHATRGPKGHNELALLYALVAMQVEKIKYFNKLVDRLKTDPIFRYNCGFNILEKTPSASTFSRFLTKLSKIPSLEYDFECLVKKAISIGIVDGSNVAIDSTKIDSFEKARPKSKLKNDAVSPNWGAKNDTDGNKIRWFGFKLHILADCKSELPLSILLSPASYSDGDLAIPLIKKFITKYSGVLSPKHFIMDKGYDFQKIYDYVTHDVKAQPIIAYNPRAQYAPPEGFNEKFEPICSMGYPLTYWGKDGDHLKFRCPQATGKVNCPFGTKHCSNSNYGFCLKVNYKENNRYYSYPLRSSEDWQKLYNQRTSIERCNSRLKEYLNVNNLRSAGIRKAKVVALLNCMALVAGTIAVNQKSNDLNLKQAG</sequence>
<dbReference type="GO" id="GO:0006313">
    <property type="term" value="P:DNA transposition"/>
    <property type="evidence" value="ECO:0007669"/>
    <property type="project" value="InterPro"/>
</dbReference>
<accession>A0A1E8EUD5</accession>
<evidence type="ECO:0000259" key="1">
    <source>
        <dbReference type="Pfam" id="PF01609"/>
    </source>
</evidence>
<dbReference type="GO" id="GO:0004803">
    <property type="term" value="F:transposase activity"/>
    <property type="evidence" value="ECO:0007669"/>
    <property type="project" value="InterPro"/>
</dbReference>
<dbReference type="Proteomes" id="UP000175744">
    <property type="component" value="Unassembled WGS sequence"/>
</dbReference>
<gene>
    <name evidence="3" type="ORF">CLOACE_23110</name>
</gene>
<dbReference type="OrthoDB" id="2015878at2"/>
<dbReference type="InterPro" id="IPR008490">
    <property type="entry name" value="Transposase_InsH_N"/>
</dbReference>
<proteinExistence type="predicted"/>
<name>A0A1E8EUD5_9CLOT</name>
<dbReference type="Pfam" id="PF01609">
    <property type="entry name" value="DDE_Tnp_1"/>
    <property type="match status" value="1"/>
</dbReference>
<protein>
    <submittedName>
        <fullName evidence="3">Transposase DDE domain protein</fullName>
    </submittedName>
</protein>
<dbReference type="AlphaFoldDB" id="A0A1E8EUD5"/>
<reference evidence="3 4" key="1">
    <citation type="submission" date="2016-06" db="EMBL/GenBank/DDBJ databases">
        <title>Genome sequence of Clostridium acetireducens DSM 10703.</title>
        <authorList>
            <person name="Poehlein A."/>
            <person name="Fluechter S."/>
            <person name="Duerre P."/>
            <person name="Daniel R."/>
        </authorList>
    </citation>
    <scope>NUCLEOTIDE SEQUENCE [LARGE SCALE GENOMIC DNA]</scope>
    <source>
        <strain evidence="3 4">DSM 10703</strain>
    </source>
</reference>
<comment type="caution">
    <text evidence="3">The sequence shown here is derived from an EMBL/GenBank/DDBJ whole genome shotgun (WGS) entry which is preliminary data.</text>
</comment>
<dbReference type="EMBL" id="LZFO01000076">
    <property type="protein sequence ID" value="OFH96859.1"/>
    <property type="molecule type" value="Genomic_DNA"/>
</dbReference>
<evidence type="ECO:0000313" key="3">
    <source>
        <dbReference type="EMBL" id="OFH96859.1"/>
    </source>
</evidence>
<feature type="domain" description="Transposase InsH N-terminal" evidence="2">
    <location>
        <begin position="17"/>
        <end position="107"/>
    </location>
</feature>
<keyword evidence="4" id="KW-1185">Reference proteome</keyword>
<dbReference type="InterPro" id="IPR002559">
    <property type="entry name" value="Transposase_11"/>
</dbReference>
<evidence type="ECO:0000259" key="2">
    <source>
        <dbReference type="Pfam" id="PF05598"/>
    </source>
</evidence>
<organism evidence="3 4">
    <name type="scientific">Clostridium acetireducens DSM 10703</name>
    <dbReference type="NCBI Taxonomy" id="1121290"/>
    <lineage>
        <taxon>Bacteria</taxon>
        <taxon>Bacillati</taxon>
        <taxon>Bacillota</taxon>
        <taxon>Clostridia</taxon>
        <taxon>Eubacteriales</taxon>
        <taxon>Clostridiaceae</taxon>
        <taxon>Clostridium</taxon>
    </lineage>
</organism>
<dbReference type="RefSeq" id="WP_070111394.1">
    <property type="nucleotide sequence ID" value="NZ_LZFO01000076.1"/>
</dbReference>
<dbReference type="Pfam" id="PF05598">
    <property type="entry name" value="DUF772"/>
    <property type="match status" value="1"/>
</dbReference>
<evidence type="ECO:0000313" key="4">
    <source>
        <dbReference type="Proteomes" id="UP000175744"/>
    </source>
</evidence>